<reference evidence="2 3" key="1">
    <citation type="submission" date="2019-07" db="EMBL/GenBank/DDBJ databases">
        <title>Cryptosporangium phraense sp. nov., isolated from plant litter.</title>
        <authorList>
            <person name="Suriyachadkun C."/>
        </authorList>
    </citation>
    <scope>NUCLEOTIDE SEQUENCE [LARGE SCALE GENOMIC DNA]</scope>
    <source>
        <strain evidence="2 3">A-T 5661</strain>
    </source>
</reference>
<organism evidence="2 3">
    <name type="scientific">Cryptosporangium phraense</name>
    <dbReference type="NCBI Taxonomy" id="2593070"/>
    <lineage>
        <taxon>Bacteria</taxon>
        <taxon>Bacillati</taxon>
        <taxon>Actinomycetota</taxon>
        <taxon>Actinomycetes</taxon>
        <taxon>Cryptosporangiales</taxon>
        <taxon>Cryptosporangiaceae</taxon>
        <taxon>Cryptosporangium</taxon>
    </lineage>
</organism>
<dbReference type="Proteomes" id="UP000317982">
    <property type="component" value="Unassembled WGS sequence"/>
</dbReference>
<keyword evidence="1" id="KW-1133">Transmembrane helix</keyword>
<keyword evidence="3" id="KW-1185">Reference proteome</keyword>
<feature type="transmembrane region" description="Helical" evidence="1">
    <location>
        <begin position="245"/>
        <end position="264"/>
    </location>
</feature>
<keyword evidence="1" id="KW-0472">Membrane</keyword>
<dbReference type="OrthoDB" id="5196567at2"/>
<dbReference type="RefSeq" id="WP_142706060.1">
    <property type="nucleotide sequence ID" value="NZ_VIRS01000013.1"/>
</dbReference>
<sequence length="274" mass="28048">MSDRDTTLVRLLVACYPAGWRRRYGDEYAQLLTDLRIHRRPALVLDSLRGAALAHGGVLMTGRSPLDLVVWATGLFVVAGLGFEKIAEDVAGHGGPLYAVLGIAAAVALLALAAASAPTAIALVRGRDAGAWKFAAVPVVGVFCWLNVLAAARVLAAGHGVHSAANVGAFLLIVAVGVVVVATTAWAAVTVLRRVPSTEPAWLRTAALTTVAGGMAAATVAGLAWGLEQSRADDGGILATPFLPSWAAVVLALGTATGLAGRAASRQLSRARRA</sequence>
<protein>
    <submittedName>
        <fullName evidence="2">Uncharacterized protein</fullName>
    </submittedName>
</protein>
<evidence type="ECO:0000313" key="2">
    <source>
        <dbReference type="EMBL" id="TQS43362.1"/>
    </source>
</evidence>
<evidence type="ECO:0000256" key="1">
    <source>
        <dbReference type="SAM" id="Phobius"/>
    </source>
</evidence>
<accession>A0A545APV6</accession>
<dbReference type="InParanoid" id="A0A545APV6"/>
<dbReference type="EMBL" id="VIRS01000013">
    <property type="protein sequence ID" value="TQS43362.1"/>
    <property type="molecule type" value="Genomic_DNA"/>
</dbReference>
<gene>
    <name evidence="2" type="ORF">FL583_19200</name>
</gene>
<evidence type="ECO:0000313" key="3">
    <source>
        <dbReference type="Proteomes" id="UP000317982"/>
    </source>
</evidence>
<comment type="caution">
    <text evidence="2">The sequence shown here is derived from an EMBL/GenBank/DDBJ whole genome shotgun (WGS) entry which is preliminary data.</text>
</comment>
<name>A0A545APV6_9ACTN</name>
<feature type="transmembrane region" description="Helical" evidence="1">
    <location>
        <begin position="168"/>
        <end position="189"/>
    </location>
</feature>
<feature type="transmembrane region" description="Helical" evidence="1">
    <location>
        <begin position="136"/>
        <end position="156"/>
    </location>
</feature>
<feature type="transmembrane region" description="Helical" evidence="1">
    <location>
        <begin position="99"/>
        <end position="124"/>
    </location>
</feature>
<feature type="transmembrane region" description="Helical" evidence="1">
    <location>
        <begin position="201"/>
        <end position="225"/>
    </location>
</feature>
<feature type="transmembrane region" description="Helical" evidence="1">
    <location>
        <begin position="68"/>
        <end position="87"/>
    </location>
</feature>
<proteinExistence type="predicted"/>
<keyword evidence="1" id="KW-0812">Transmembrane</keyword>
<dbReference type="AlphaFoldDB" id="A0A545APV6"/>